<dbReference type="SUPFAM" id="SSF88713">
    <property type="entry name" value="Glycoside hydrolase/deacetylase"/>
    <property type="match status" value="1"/>
</dbReference>
<reference evidence="5 6" key="1">
    <citation type="submission" date="2024-09" db="EMBL/GenBank/DDBJ databases">
        <authorList>
            <person name="Sun Q."/>
            <person name="Mori K."/>
        </authorList>
    </citation>
    <scope>NUCLEOTIDE SEQUENCE [LARGE SCALE GENOMIC DNA]</scope>
    <source>
        <strain evidence="5 6">CCM 7759</strain>
    </source>
</reference>
<evidence type="ECO:0000259" key="4">
    <source>
        <dbReference type="PROSITE" id="PS51677"/>
    </source>
</evidence>
<dbReference type="InterPro" id="IPR002509">
    <property type="entry name" value="NODB_dom"/>
</dbReference>
<dbReference type="Gene3D" id="3.20.20.370">
    <property type="entry name" value="Glycoside hydrolase/deacetylase"/>
    <property type="match status" value="1"/>
</dbReference>
<evidence type="ECO:0000313" key="5">
    <source>
        <dbReference type="EMBL" id="MFC0214127.1"/>
    </source>
</evidence>
<dbReference type="EMBL" id="JBHLWN010000068">
    <property type="protein sequence ID" value="MFC0214127.1"/>
    <property type="molecule type" value="Genomic_DNA"/>
</dbReference>
<name>A0ABV6DNB1_9BACL</name>
<evidence type="ECO:0000313" key="6">
    <source>
        <dbReference type="Proteomes" id="UP001589776"/>
    </source>
</evidence>
<dbReference type="GO" id="GO:0016787">
    <property type="term" value="F:hydrolase activity"/>
    <property type="evidence" value="ECO:0007669"/>
    <property type="project" value="UniProtKB-KW"/>
</dbReference>
<proteinExistence type="predicted"/>
<dbReference type="PROSITE" id="PS51677">
    <property type="entry name" value="NODB"/>
    <property type="match status" value="1"/>
</dbReference>
<organism evidence="5 6">
    <name type="scientific">Paenibacillus chartarius</name>
    <dbReference type="NCBI Taxonomy" id="747481"/>
    <lineage>
        <taxon>Bacteria</taxon>
        <taxon>Bacillati</taxon>
        <taxon>Bacillota</taxon>
        <taxon>Bacilli</taxon>
        <taxon>Bacillales</taxon>
        <taxon>Paenibacillaceae</taxon>
        <taxon>Paenibacillus</taxon>
    </lineage>
</organism>
<gene>
    <name evidence="5" type="ORF">ACFFK0_16995</name>
</gene>
<feature type="region of interest" description="Disordered" evidence="3">
    <location>
        <begin position="171"/>
        <end position="190"/>
    </location>
</feature>
<dbReference type="InterPro" id="IPR051398">
    <property type="entry name" value="Polysacch_Deacetylase"/>
</dbReference>
<dbReference type="InterPro" id="IPR011330">
    <property type="entry name" value="Glyco_hydro/deAcase_b/a-brl"/>
</dbReference>
<dbReference type="Pfam" id="PF01522">
    <property type="entry name" value="Polysacc_deac_1"/>
    <property type="match status" value="1"/>
</dbReference>
<dbReference type="PANTHER" id="PTHR34216">
    <property type="match status" value="1"/>
</dbReference>
<feature type="domain" description="NodB homology" evidence="4">
    <location>
        <begin position="92"/>
        <end position="297"/>
    </location>
</feature>
<keyword evidence="6" id="KW-1185">Reference proteome</keyword>
<comment type="caution">
    <text evidence="5">The sequence shown here is derived from an EMBL/GenBank/DDBJ whole genome shotgun (WGS) entry which is preliminary data.</text>
</comment>
<dbReference type="CDD" id="cd10918">
    <property type="entry name" value="CE4_NodB_like_5s_6s"/>
    <property type="match status" value="1"/>
</dbReference>
<keyword evidence="2" id="KW-0732">Signal</keyword>
<dbReference type="RefSeq" id="WP_377471465.1">
    <property type="nucleotide sequence ID" value="NZ_JBHLWN010000068.1"/>
</dbReference>
<sequence length="297" mass="32676">MKPWIGLSLLLAALGIGLIGPALQASRSDVMYRDQVAVLMYHHVDETAESSSTITPQLFRSQLETLKRLNYHFITLEQFSAFMDGSGEVPPNAALVTFDDGYESFYTKAYPILRELRVPAVNYIITGTLEHPKETYIPSLSRDELRAMRKESPELVSFGCHTDSMHGKLDNGDAIMTGRITRGDGSPETEDTYRERVLLDTKQCLQKLGELEAGGSDTLAYPFGITNRQASAIVGDAGVRYAFTITPEMAVPGVDPLRIPRINAGSPNISPEGLHKTITRRIVRVPEQLKSKAHAGG</sequence>
<evidence type="ECO:0000256" key="3">
    <source>
        <dbReference type="SAM" id="MobiDB-lite"/>
    </source>
</evidence>
<dbReference type="EC" id="3.-.-.-" evidence="5"/>
<dbReference type="Proteomes" id="UP001589776">
    <property type="component" value="Unassembled WGS sequence"/>
</dbReference>
<accession>A0ABV6DNB1</accession>
<comment type="subcellular location">
    <subcellularLocation>
        <location evidence="1">Secreted</location>
    </subcellularLocation>
</comment>
<keyword evidence="5" id="KW-0378">Hydrolase</keyword>
<evidence type="ECO:0000256" key="1">
    <source>
        <dbReference type="ARBA" id="ARBA00004613"/>
    </source>
</evidence>
<protein>
    <submittedName>
        <fullName evidence="5">Polysaccharide deacetylase family protein</fullName>
        <ecNumber evidence="5">3.-.-.-</ecNumber>
    </submittedName>
</protein>
<dbReference type="PANTHER" id="PTHR34216:SF3">
    <property type="entry name" value="POLY-BETA-1,6-N-ACETYL-D-GLUCOSAMINE N-DEACETYLASE"/>
    <property type="match status" value="1"/>
</dbReference>
<evidence type="ECO:0000256" key="2">
    <source>
        <dbReference type="ARBA" id="ARBA00022729"/>
    </source>
</evidence>